<reference evidence="2" key="1">
    <citation type="journal article" date="2022" name="bioRxiv">
        <title>Sequencing and chromosome-scale assembly of the giantPleurodeles waltlgenome.</title>
        <authorList>
            <person name="Brown T."/>
            <person name="Elewa A."/>
            <person name="Iarovenko S."/>
            <person name="Subramanian E."/>
            <person name="Araus A.J."/>
            <person name="Petzold A."/>
            <person name="Susuki M."/>
            <person name="Suzuki K.-i.T."/>
            <person name="Hayashi T."/>
            <person name="Toyoda A."/>
            <person name="Oliveira C."/>
            <person name="Osipova E."/>
            <person name="Leigh N.D."/>
            <person name="Simon A."/>
            <person name="Yun M.H."/>
        </authorList>
    </citation>
    <scope>NUCLEOTIDE SEQUENCE</scope>
    <source>
        <strain evidence="2">20211129_DDA</strain>
        <tissue evidence="2">Liver</tissue>
    </source>
</reference>
<dbReference type="Proteomes" id="UP001066276">
    <property type="component" value="Chromosome 8"/>
</dbReference>
<sequence length="79" mass="8848">MDADGEEESRVVDKEKDGDGETGEEIRDAEKGKDSDAEAEEESRESKKQKEGSGRETTTMEDIGVGRQRIPHWNAHQDD</sequence>
<dbReference type="EMBL" id="JANPWB010000012">
    <property type="protein sequence ID" value="KAJ1117300.1"/>
    <property type="molecule type" value="Genomic_DNA"/>
</dbReference>
<name>A0AAV7NMK6_PLEWA</name>
<accession>A0AAV7NMK6</accession>
<feature type="compositionally biased region" description="Basic and acidic residues" evidence="1">
    <location>
        <begin position="8"/>
        <end position="36"/>
    </location>
</feature>
<evidence type="ECO:0000256" key="1">
    <source>
        <dbReference type="SAM" id="MobiDB-lite"/>
    </source>
</evidence>
<protein>
    <submittedName>
        <fullName evidence="2">Uncharacterized protein</fullName>
    </submittedName>
</protein>
<keyword evidence="3" id="KW-1185">Reference proteome</keyword>
<evidence type="ECO:0000313" key="2">
    <source>
        <dbReference type="EMBL" id="KAJ1117300.1"/>
    </source>
</evidence>
<organism evidence="2 3">
    <name type="scientific">Pleurodeles waltl</name>
    <name type="common">Iberian ribbed newt</name>
    <dbReference type="NCBI Taxonomy" id="8319"/>
    <lineage>
        <taxon>Eukaryota</taxon>
        <taxon>Metazoa</taxon>
        <taxon>Chordata</taxon>
        <taxon>Craniata</taxon>
        <taxon>Vertebrata</taxon>
        <taxon>Euteleostomi</taxon>
        <taxon>Amphibia</taxon>
        <taxon>Batrachia</taxon>
        <taxon>Caudata</taxon>
        <taxon>Salamandroidea</taxon>
        <taxon>Salamandridae</taxon>
        <taxon>Pleurodelinae</taxon>
        <taxon>Pleurodeles</taxon>
    </lineage>
</organism>
<dbReference type="AlphaFoldDB" id="A0AAV7NMK6"/>
<gene>
    <name evidence="2" type="ORF">NDU88_005500</name>
</gene>
<comment type="caution">
    <text evidence="2">The sequence shown here is derived from an EMBL/GenBank/DDBJ whole genome shotgun (WGS) entry which is preliminary data.</text>
</comment>
<feature type="compositionally biased region" description="Basic and acidic residues" evidence="1">
    <location>
        <begin position="44"/>
        <end position="54"/>
    </location>
</feature>
<feature type="region of interest" description="Disordered" evidence="1">
    <location>
        <begin position="1"/>
        <end position="79"/>
    </location>
</feature>
<proteinExistence type="predicted"/>
<evidence type="ECO:0000313" key="3">
    <source>
        <dbReference type="Proteomes" id="UP001066276"/>
    </source>
</evidence>